<dbReference type="Pfam" id="PF20811">
    <property type="entry name" value="PARG_cat_N"/>
    <property type="match status" value="1"/>
</dbReference>
<name>A0A1B6C9X7_9HEMI</name>
<feature type="binding site" evidence="5">
    <location>
        <position position="189"/>
    </location>
    <ligand>
        <name>substrate</name>
    </ligand>
</feature>
<dbReference type="PANTHER" id="PTHR12837">
    <property type="entry name" value="POLY ADP-RIBOSE GLYCOHYDROLASE"/>
    <property type="match status" value="1"/>
</dbReference>
<dbReference type="InterPro" id="IPR048362">
    <property type="entry name" value="PARG_helical"/>
</dbReference>
<dbReference type="AlphaFoldDB" id="A0A1B6C9X7"/>
<reference evidence="8" key="1">
    <citation type="submission" date="2015-12" db="EMBL/GenBank/DDBJ databases">
        <title>De novo transcriptome assembly of four potential Pierce s Disease insect vectors from Arizona vineyards.</title>
        <authorList>
            <person name="Tassone E.E."/>
        </authorList>
    </citation>
    <scope>NUCLEOTIDE SEQUENCE</scope>
</reference>
<sequence>MHCIHFFKRLYKKKNQNTFFANVLPKIIKLALSLPKLITGSIPLLHQKKTHSISLSQQQISCLLANAFLCTFPRRNSSKRHSEFNSYPDINFNRLFGGHKENNSIQEKLKCLINYFRRVCDKVPDGVVTYSRHYFPDKKCSNWKNETKQLPNLHVSSAGAIEEQGLGFIQMDFANKFVGGGVLSRGCVQEEIRFVICPELIAARLFTECLDDTEVLIVTGIERFSNYKGYSDSFQWAGNYQDNTASDSYNRRYCTVVACDALCFLDANVQYAKPNIVRELNKAYSGFSWGSQDGCNTSIATGNWGCGAFRGDPYLKAFIQLMAAGKAGRDVAYFTFGDVILRDRLLEIHTLLRNKNINIGQLYEIITGYNDVSRSIELYSYLYNALSKSDYYTYCIGLQGYDEDKEKKNAFQENMFYYVY</sequence>
<accession>A0A1B6C9X7</accession>
<keyword evidence="3" id="KW-0378">Hydrolase</keyword>
<dbReference type="EC" id="3.2.1.143" evidence="2"/>
<feature type="binding site" evidence="5">
    <location>
        <position position="175"/>
    </location>
    <ligand>
        <name>substrate</name>
    </ligand>
</feature>
<feature type="domain" description="PARG catalytic Macro" evidence="6">
    <location>
        <begin position="141"/>
        <end position="340"/>
    </location>
</feature>
<dbReference type="InterPro" id="IPR046372">
    <property type="entry name" value="PARG_cat_C"/>
</dbReference>
<organism evidence="8">
    <name type="scientific">Clastoptera arizonana</name>
    <name type="common">Arizona spittle bug</name>
    <dbReference type="NCBI Taxonomy" id="38151"/>
    <lineage>
        <taxon>Eukaryota</taxon>
        <taxon>Metazoa</taxon>
        <taxon>Ecdysozoa</taxon>
        <taxon>Arthropoda</taxon>
        <taxon>Hexapoda</taxon>
        <taxon>Insecta</taxon>
        <taxon>Pterygota</taxon>
        <taxon>Neoptera</taxon>
        <taxon>Paraneoptera</taxon>
        <taxon>Hemiptera</taxon>
        <taxon>Auchenorrhyncha</taxon>
        <taxon>Cercopoidea</taxon>
        <taxon>Clastopteridae</taxon>
        <taxon>Clastoptera</taxon>
    </lineage>
</organism>
<dbReference type="GO" id="GO:0009225">
    <property type="term" value="P:nucleotide-sugar metabolic process"/>
    <property type="evidence" value="ECO:0007669"/>
    <property type="project" value="TreeGrafter"/>
</dbReference>
<dbReference type="EMBL" id="GEDC01027015">
    <property type="protein sequence ID" value="JAS10283.1"/>
    <property type="molecule type" value="Transcribed_RNA"/>
</dbReference>
<evidence type="ECO:0000256" key="3">
    <source>
        <dbReference type="ARBA" id="ARBA00022801"/>
    </source>
</evidence>
<feature type="active site" evidence="4">
    <location>
        <position position="191"/>
    </location>
</feature>
<evidence type="ECO:0000259" key="6">
    <source>
        <dbReference type="Pfam" id="PF05028"/>
    </source>
</evidence>
<dbReference type="PANTHER" id="PTHR12837:SF15">
    <property type="entry name" value="POLY(ADP-RIBOSE) GLYCOHYDROLASE"/>
    <property type="match status" value="1"/>
</dbReference>
<feature type="active site" evidence="4">
    <location>
        <position position="190"/>
    </location>
</feature>
<evidence type="ECO:0000256" key="4">
    <source>
        <dbReference type="PIRSR" id="PIRSR607724-1"/>
    </source>
</evidence>
<dbReference type="GO" id="GO:0006282">
    <property type="term" value="P:regulation of DNA repair"/>
    <property type="evidence" value="ECO:0007669"/>
    <property type="project" value="InterPro"/>
</dbReference>
<dbReference type="GO" id="GO:1990966">
    <property type="term" value="P:ATP generation from poly-ADP-D-ribose"/>
    <property type="evidence" value="ECO:0007669"/>
    <property type="project" value="TreeGrafter"/>
</dbReference>
<dbReference type="InterPro" id="IPR007724">
    <property type="entry name" value="Poly_GlycHdrlase"/>
</dbReference>
<evidence type="ECO:0000256" key="2">
    <source>
        <dbReference type="ARBA" id="ARBA00012255"/>
    </source>
</evidence>
<evidence type="ECO:0000256" key="1">
    <source>
        <dbReference type="ARBA" id="ARBA00009545"/>
    </source>
</evidence>
<dbReference type="GO" id="GO:0005975">
    <property type="term" value="P:carbohydrate metabolic process"/>
    <property type="evidence" value="ECO:0007669"/>
    <property type="project" value="InterPro"/>
</dbReference>
<evidence type="ECO:0000313" key="8">
    <source>
        <dbReference type="EMBL" id="JAS10283.1"/>
    </source>
</evidence>
<feature type="domain" description="PARG helical" evidence="7">
    <location>
        <begin position="12"/>
        <end position="132"/>
    </location>
</feature>
<dbReference type="Pfam" id="PF05028">
    <property type="entry name" value="PARG_cat_C"/>
    <property type="match status" value="1"/>
</dbReference>
<comment type="similarity">
    <text evidence="1">Belongs to the poly(ADP-ribose) glycohydrolase family.</text>
</comment>
<dbReference type="GO" id="GO:0004649">
    <property type="term" value="F:poly(ADP-ribose) glycohydrolase activity"/>
    <property type="evidence" value="ECO:0007669"/>
    <property type="project" value="UniProtKB-EC"/>
</dbReference>
<evidence type="ECO:0000259" key="7">
    <source>
        <dbReference type="Pfam" id="PF20811"/>
    </source>
</evidence>
<protein>
    <recommendedName>
        <fullName evidence="2">poly(ADP-ribose) glycohydrolase</fullName>
        <ecNumber evidence="2">3.2.1.143</ecNumber>
    </recommendedName>
</protein>
<dbReference type="GO" id="GO:0005634">
    <property type="term" value="C:nucleus"/>
    <property type="evidence" value="ECO:0007669"/>
    <property type="project" value="TreeGrafter"/>
</dbReference>
<dbReference type="GO" id="GO:0005737">
    <property type="term" value="C:cytoplasm"/>
    <property type="evidence" value="ECO:0007669"/>
    <property type="project" value="TreeGrafter"/>
</dbReference>
<gene>
    <name evidence="8" type="ORF">g.13836</name>
</gene>
<feature type="active site" evidence="4">
    <location>
        <position position="172"/>
    </location>
</feature>
<feature type="binding site" evidence="5">
    <location>
        <position position="230"/>
    </location>
    <ligand>
        <name>substrate</name>
    </ligand>
</feature>
<proteinExistence type="inferred from homology"/>
<evidence type="ECO:0000256" key="5">
    <source>
        <dbReference type="PIRSR" id="PIRSR607724-2"/>
    </source>
</evidence>